<sequence length="180" mass="19788">MGEIGGPWAVPWVTTVQPRLSLSIIGKCILNPGPESGPEGKFLFDRDKSVCPPHLELSRALAFPYHHRSPLQSYYLLCSPSFYLIHCLFTASYQGIKYPNQNDVNRTAMNPKFHFLNASTPGEAGARDIASPSRGNGFPLIRSNYSQLIQPGPPRIVPRSSCPLLSAWSSYQHGPPPATV</sequence>
<proteinExistence type="predicted"/>
<evidence type="ECO:0000313" key="1">
    <source>
        <dbReference type="EMBL" id="PKY03742.1"/>
    </source>
</evidence>
<dbReference type="AlphaFoldDB" id="A0A2I1D1J0"/>
<protein>
    <submittedName>
        <fullName evidence="1">Uncharacterized protein</fullName>
    </submittedName>
</protein>
<accession>A0A2I1D1J0</accession>
<dbReference type="GeneID" id="36540403"/>
<reference evidence="1" key="1">
    <citation type="submission" date="2016-12" db="EMBL/GenBank/DDBJ databases">
        <title>The genomes of Aspergillus section Nigri reveals drivers in fungal speciation.</title>
        <authorList>
            <consortium name="DOE Joint Genome Institute"/>
            <person name="Vesth T.C."/>
            <person name="Nybo J."/>
            <person name="Theobald S."/>
            <person name="Brandl J."/>
            <person name="Frisvad J.C."/>
            <person name="Nielsen K.F."/>
            <person name="Lyhne E.K."/>
            <person name="Kogle M.E."/>
            <person name="Kuo A."/>
            <person name="Riley R."/>
            <person name="Clum A."/>
            <person name="Nolan M."/>
            <person name="Lipzen A."/>
            <person name="Salamov A."/>
            <person name="Henrissat B."/>
            <person name="Wiebenga A."/>
            <person name="De vries R.P."/>
            <person name="Grigoriev I.V."/>
            <person name="Mortensen U.H."/>
            <person name="Andersen M.R."/>
            <person name="Baker S.E."/>
        </authorList>
    </citation>
    <scope>NUCLEOTIDE SEQUENCE</scope>
    <source>
        <strain evidence="1">IBT 28561</strain>
    </source>
</reference>
<dbReference type="EMBL" id="MSFM01000007">
    <property type="protein sequence ID" value="PKY03742.1"/>
    <property type="molecule type" value="Genomic_DNA"/>
</dbReference>
<dbReference type="RefSeq" id="XP_024692336.1">
    <property type="nucleotide sequence ID" value="XM_024832880.1"/>
</dbReference>
<evidence type="ECO:0000313" key="2">
    <source>
        <dbReference type="Proteomes" id="UP000234254"/>
    </source>
</evidence>
<gene>
    <name evidence="1" type="ORF">P168DRAFT_168191</name>
</gene>
<organism evidence="1 2">
    <name type="scientific">Aspergillus campestris (strain IBT 28561)</name>
    <dbReference type="NCBI Taxonomy" id="1392248"/>
    <lineage>
        <taxon>Eukaryota</taxon>
        <taxon>Fungi</taxon>
        <taxon>Dikarya</taxon>
        <taxon>Ascomycota</taxon>
        <taxon>Pezizomycotina</taxon>
        <taxon>Eurotiomycetes</taxon>
        <taxon>Eurotiomycetidae</taxon>
        <taxon>Eurotiales</taxon>
        <taxon>Aspergillaceae</taxon>
        <taxon>Aspergillus</taxon>
        <taxon>Aspergillus subgen. Circumdati</taxon>
    </lineage>
</organism>
<keyword evidence="2" id="KW-1185">Reference proteome</keyword>
<dbReference type="VEuPathDB" id="FungiDB:P168DRAFT_168191"/>
<name>A0A2I1D1J0_ASPC2</name>
<dbReference type="OrthoDB" id="10580424at2759"/>
<comment type="caution">
    <text evidence="1">The sequence shown here is derived from an EMBL/GenBank/DDBJ whole genome shotgun (WGS) entry which is preliminary data.</text>
</comment>
<dbReference type="Proteomes" id="UP000234254">
    <property type="component" value="Unassembled WGS sequence"/>
</dbReference>